<dbReference type="GO" id="GO:0030244">
    <property type="term" value="P:cellulose biosynthetic process"/>
    <property type="evidence" value="ECO:0007669"/>
    <property type="project" value="InterPro"/>
</dbReference>
<keyword evidence="2" id="KW-1185">Reference proteome</keyword>
<evidence type="ECO:0000313" key="2">
    <source>
        <dbReference type="Proteomes" id="UP001293593"/>
    </source>
</evidence>
<comment type="caution">
    <text evidence="1">The sequence shown here is derived from an EMBL/GenBank/DDBJ whole genome shotgun (WGS) entry which is preliminary data.</text>
</comment>
<dbReference type="AlphaFoldDB" id="A0AAE1JHR2"/>
<dbReference type="InterPro" id="IPR044224">
    <property type="entry name" value="KOBITO1-like"/>
</dbReference>
<dbReference type="PANTHER" id="PTHR46701:SF6">
    <property type="entry name" value="GLYCOSYLTRANSFERASE FAMILY 92 PROTEIN"/>
    <property type="match status" value="1"/>
</dbReference>
<sequence length="182" mass="20055">MAGLQSSARPTTSSSSQVSTSRLLLLLTFLPLILASFAFVLQWRGGIDDPVTRWSPDHHEFPGMGISAPSLPTHSSSSDCVNVLGQSHSSAFPYYRDCKFDYGSDLRPKICITTSTSAGLEQTLPWIFYHKVIGISTFFLFVEGKAVGNYALGASHYSPLSYHFIRMFMVITASLDISYRLS</sequence>
<evidence type="ECO:0000313" key="1">
    <source>
        <dbReference type="EMBL" id="KAK4270681.1"/>
    </source>
</evidence>
<name>A0AAE1JHR2_9FABA</name>
<organism evidence="1 2">
    <name type="scientific">Acacia crassicarpa</name>
    <name type="common">northern wattle</name>
    <dbReference type="NCBI Taxonomy" id="499986"/>
    <lineage>
        <taxon>Eukaryota</taxon>
        <taxon>Viridiplantae</taxon>
        <taxon>Streptophyta</taxon>
        <taxon>Embryophyta</taxon>
        <taxon>Tracheophyta</taxon>
        <taxon>Spermatophyta</taxon>
        <taxon>Magnoliopsida</taxon>
        <taxon>eudicotyledons</taxon>
        <taxon>Gunneridae</taxon>
        <taxon>Pentapetalae</taxon>
        <taxon>rosids</taxon>
        <taxon>fabids</taxon>
        <taxon>Fabales</taxon>
        <taxon>Fabaceae</taxon>
        <taxon>Caesalpinioideae</taxon>
        <taxon>mimosoid clade</taxon>
        <taxon>Acacieae</taxon>
        <taxon>Acacia</taxon>
    </lineage>
</organism>
<reference evidence="1" key="1">
    <citation type="submission" date="2023-10" db="EMBL/GenBank/DDBJ databases">
        <title>Chromosome-level genome of the transformable northern wattle, Acacia crassicarpa.</title>
        <authorList>
            <person name="Massaro I."/>
            <person name="Sinha N.R."/>
            <person name="Poethig S."/>
            <person name="Leichty A.R."/>
        </authorList>
    </citation>
    <scope>NUCLEOTIDE SEQUENCE</scope>
    <source>
        <strain evidence="1">Acra3RX</strain>
        <tissue evidence="1">Leaf</tissue>
    </source>
</reference>
<dbReference type="EMBL" id="JAWXYG010000005">
    <property type="protein sequence ID" value="KAK4270681.1"/>
    <property type="molecule type" value="Genomic_DNA"/>
</dbReference>
<gene>
    <name evidence="1" type="ORF">QN277_019459</name>
</gene>
<dbReference type="PANTHER" id="PTHR46701">
    <property type="entry name" value="GLYCOSYLTRANSFERASE-LIKE KOBITO 1"/>
    <property type="match status" value="1"/>
</dbReference>
<protein>
    <submittedName>
        <fullName evidence="1">Uncharacterized protein</fullName>
    </submittedName>
</protein>
<dbReference type="Proteomes" id="UP001293593">
    <property type="component" value="Unassembled WGS sequence"/>
</dbReference>
<accession>A0AAE1JHR2</accession>
<dbReference type="GO" id="GO:0009737">
    <property type="term" value="P:response to abscisic acid"/>
    <property type="evidence" value="ECO:0007669"/>
    <property type="project" value="InterPro"/>
</dbReference>
<proteinExistence type="predicted"/>